<name>A0A2B7XVD1_POLH7</name>
<comment type="catalytic activity">
    <reaction evidence="4">
        <text>GTP + H2O = GDP + phosphate + H(+)</text>
        <dbReference type="Rhea" id="RHEA:19669"/>
        <dbReference type="ChEBI" id="CHEBI:15377"/>
        <dbReference type="ChEBI" id="CHEBI:15378"/>
        <dbReference type="ChEBI" id="CHEBI:37565"/>
        <dbReference type="ChEBI" id="CHEBI:43474"/>
        <dbReference type="ChEBI" id="CHEBI:58189"/>
        <dbReference type="EC" id="3.6.5.2"/>
    </reaction>
</comment>
<dbReference type="InterPro" id="IPR051065">
    <property type="entry name" value="Ras-related_GTPase"/>
</dbReference>
<dbReference type="EMBL" id="PDNA01000080">
    <property type="protein sequence ID" value="PGH15724.1"/>
    <property type="molecule type" value="Genomic_DNA"/>
</dbReference>
<dbReference type="SMART" id="SM00173">
    <property type="entry name" value="RAS"/>
    <property type="match status" value="1"/>
</dbReference>
<dbReference type="Pfam" id="PF00071">
    <property type="entry name" value="Ras"/>
    <property type="match status" value="1"/>
</dbReference>
<reference evidence="5 6" key="1">
    <citation type="submission" date="2017-10" db="EMBL/GenBank/DDBJ databases">
        <title>Comparative genomics in systemic dimorphic fungi from Ajellomycetaceae.</title>
        <authorList>
            <person name="Munoz J.F."/>
            <person name="Mcewen J.G."/>
            <person name="Clay O.K."/>
            <person name="Cuomo C.A."/>
        </authorList>
    </citation>
    <scope>NUCLEOTIDE SEQUENCE [LARGE SCALE GENOMIC DNA]</scope>
    <source>
        <strain evidence="5 6">UAMH7299</strain>
    </source>
</reference>
<sequence>MECFKSISQTWKRKKPTTTDTVRRASPFNGVYYLVVSGRLRNPLFKFIGLTKDWRLGWRLIFPHTDPGYRQLCPIGNEEVILEFLHLRSEYLWSTKAIYMQYLRDADGFAFVFCIRCRESFDKLVEDAESILQLHKEERKRPIIVLGSEPGYCEEDATSMRQVTKEEAENFAERLGARYFELCPEPEYAKCDRAPFQDLVKKIRSAEPVA</sequence>
<dbReference type="GO" id="GO:0005525">
    <property type="term" value="F:GTP binding"/>
    <property type="evidence" value="ECO:0007669"/>
    <property type="project" value="InterPro"/>
</dbReference>
<evidence type="ECO:0000313" key="5">
    <source>
        <dbReference type="EMBL" id="PGH15724.1"/>
    </source>
</evidence>
<evidence type="ECO:0000256" key="4">
    <source>
        <dbReference type="ARBA" id="ARBA00048098"/>
    </source>
</evidence>
<dbReference type="STRING" id="1447883.A0A2B7XVD1"/>
<dbReference type="PANTHER" id="PTHR45704">
    <property type="entry name" value="RAS-LIKE FAMILY MEMBER 11"/>
    <property type="match status" value="1"/>
</dbReference>
<protein>
    <recommendedName>
        <fullName evidence="2">small monomeric GTPase</fullName>
        <ecNumber evidence="2">3.6.5.2</ecNumber>
    </recommendedName>
</protein>
<dbReference type="Gene3D" id="3.40.50.300">
    <property type="entry name" value="P-loop containing nucleotide triphosphate hydrolases"/>
    <property type="match status" value="1"/>
</dbReference>
<dbReference type="SUPFAM" id="SSF52540">
    <property type="entry name" value="P-loop containing nucleoside triphosphate hydrolases"/>
    <property type="match status" value="1"/>
</dbReference>
<dbReference type="OrthoDB" id="6339763at2759"/>
<accession>A0A2B7XVD1</accession>
<evidence type="ECO:0000256" key="3">
    <source>
        <dbReference type="ARBA" id="ARBA00022801"/>
    </source>
</evidence>
<comment type="caution">
    <text evidence="5">The sequence shown here is derived from an EMBL/GenBank/DDBJ whole genome shotgun (WGS) entry which is preliminary data.</text>
</comment>
<dbReference type="PROSITE" id="PS51421">
    <property type="entry name" value="RAS"/>
    <property type="match status" value="1"/>
</dbReference>
<evidence type="ECO:0000313" key="6">
    <source>
        <dbReference type="Proteomes" id="UP000224634"/>
    </source>
</evidence>
<dbReference type="AlphaFoldDB" id="A0A2B7XVD1"/>
<dbReference type="InterPro" id="IPR027417">
    <property type="entry name" value="P-loop_NTPase"/>
</dbReference>
<dbReference type="InterPro" id="IPR001806">
    <property type="entry name" value="Small_GTPase"/>
</dbReference>
<dbReference type="EC" id="3.6.5.2" evidence="2"/>
<dbReference type="PROSITE" id="PS51419">
    <property type="entry name" value="RAB"/>
    <property type="match status" value="1"/>
</dbReference>
<gene>
    <name evidence="5" type="ORF">AJ80_05432</name>
</gene>
<keyword evidence="3" id="KW-0378">Hydrolase</keyword>
<keyword evidence="6" id="KW-1185">Reference proteome</keyword>
<comment type="similarity">
    <text evidence="1">Belongs to the small GTPase superfamily. Ras family.</text>
</comment>
<evidence type="ECO:0000256" key="1">
    <source>
        <dbReference type="ARBA" id="ARBA00008344"/>
    </source>
</evidence>
<dbReference type="Proteomes" id="UP000224634">
    <property type="component" value="Unassembled WGS sequence"/>
</dbReference>
<organism evidence="5 6">
    <name type="scientific">Polytolypa hystricis (strain UAMH7299)</name>
    <dbReference type="NCBI Taxonomy" id="1447883"/>
    <lineage>
        <taxon>Eukaryota</taxon>
        <taxon>Fungi</taxon>
        <taxon>Dikarya</taxon>
        <taxon>Ascomycota</taxon>
        <taxon>Pezizomycotina</taxon>
        <taxon>Eurotiomycetes</taxon>
        <taxon>Eurotiomycetidae</taxon>
        <taxon>Onygenales</taxon>
        <taxon>Onygenales incertae sedis</taxon>
        <taxon>Polytolypa</taxon>
    </lineage>
</organism>
<dbReference type="GO" id="GO:0003925">
    <property type="term" value="F:G protein activity"/>
    <property type="evidence" value="ECO:0007669"/>
    <property type="project" value="UniProtKB-EC"/>
</dbReference>
<evidence type="ECO:0000256" key="2">
    <source>
        <dbReference type="ARBA" id="ARBA00011984"/>
    </source>
</evidence>
<proteinExistence type="inferred from homology"/>